<accession>X0SV34</accession>
<dbReference type="AlphaFoldDB" id="X0SV34"/>
<dbReference type="PANTHER" id="PTHR43674:SF16">
    <property type="entry name" value="CARBON-NITROGEN FAMILY, PUTATIVE (AFU_ORTHOLOGUE AFUA_5G02350)-RELATED"/>
    <property type="match status" value="1"/>
</dbReference>
<sequence>EKYSEYVPEGLSCKKIEALAKELKVYIAFGISEKTKDKFYYITYVFMGPKGFIYKYRKTWIWRSPDDKGYRNEWARYDVGDGPEIFNLAGLRVTCFICADGDAPRCIERAKLLKPDIVFYPSNHGGQSYYPQYTPKAAQINAPMLIANRVGKSWHADCKGGCAVIGSSGEILAKTATDKEEILIYDLSIKKENRN</sequence>
<dbReference type="PANTHER" id="PTHR43674">
    <property type="entry name" value="NITRILASE C965.09-RELATED"/>
    <property type="match status" value="1"/>
</dbReference>
<dbReference type="InterPro" id="IPR036526">
    <property type="entry name" value="C-N_Hydrolase_sf"/>
</dbReference>
<reference evidence="3" key="1">
    <citation type="journal article" date="2014" name="Front. Microbiol.">
        <title>High frequency of phylogenetically diverse reductive dehalogenase-homologous genes in deep subseafloor sedimentary metagenomes.</title>
        <authorList>
            <person name="Kawai M."/>
            <person name="Futagami T."/>
            <person name="Toyoda A."/>
            <person name="Takaki Y."/>
            <person name="Nishi S."/>
            <person name="Hori S."/>
            <person name="Arai W."/>
            <person name="Tsubouchi T."/>
            <person name="Morono Y."/>
            <person name="Uchiyama I."/>
            <person name="Ito T."/>
            <person name="Fujiyama A."/>
            <person name="Inagaki F."/>
            <person name="Takami H."/>
        </authorList>
    </citation>
    <scope>NUCLEOTIDE SEQUENCE</scope>
    <source>
        <strain evidence="3">Expedition CK06-06</strain>
    </source>
</reference>
<dbReference type="EMBL" id="BARS01008451">
    <property type="protein sequence ID" value="GAF78976.1"/>
    <property type="molecule type" value="Genomic_DNA"/>
</dbReference>
<evidence type="ECO:0000313" key="3">
    <source>
        <dbReference type="EMBL" id="GAF78976.1"/>
    </source>
</evidence>
<proteinExistence type="predicted"/>
<keyword evidence="1" id="KW-0378">Hydrolase</keyword>
<dbReference type="PROSITE" id="PS50263">
    <property type="entry name" value="CN_HYDROLASE"/>
    <property type="match status" value="1"/>
</dbReference>
<dbReference type="GO" id="GO:0016811">
    <property type="term" value="F:hydrolase activity, acting on carbon-nitrogen (but not peptide) bonds, in linear amides"/>
    <property type="evidence" value="ECO:0007669"/>
    <property type="project" value="TreeGrafter"/>
</dbReference>
<dbReference type="SUPFAM" id="SSF56317">
    <property type="entry name" value="Carbon-nitrogen hydrolase"/>
    <property type="match status" value="1"/>
</dbReference>
<evidence type="ECO:0000259" key="2">
    <source>
        <dbReference type="PROSITE" id="PS50263"/>
    </source>
</evidence>
<evidence type="ECO:0000256" key="1">
    <source>
        <dbReference type="ARBA" id="ARBA00022801"/>
    </source>
</evidence>
<dbReference type="InterPro" id="IPR050345">
    <property type="entry name" value="Aliph_Amidase/BUP"/>
</dbReference>
<dbReference type="InterPro" id="IPR003010">
    <property type="entry name" value="C-N_Hydrolase"/>
</dbReference>
<organism evidence="3">
    <name type="scientific">marine sediment metagenome</name>
    <dbReference type="NCBI Taxonomy" id="412755"/>
    <lineage>
        <taxon>unclassified sequences</taxon>
        <taxon>metagenomes</taxon>
        <taxon>ecological metagenomes</taxon>
    </lineage>
</organism>
<feature type="domain" description="CN hydrolase" evidence="2">
    <location>
        <begin position="1"/>
        <end position="189"/>
    </location>
</feature>
<name>X0SV34_9ZZZZ</name>
<protein>
    <recommendedName>
        <fullName evidence="2">CN hydrolase domain-containing protein</fullName>
    </recommendedName>
</protein>
<comment type="caution">
    <text evidence="3">The sequence shown here is derived from an EMBL/GenBank/DDBJ whole genome shotgun (WGS) entry which is preliminary data.</text>
</comment>
<dbReference type="Pfam" id="PF00795">
    <property type="entry name" value="CN_hydrolase"/>
    <property type="match status" value="1"/>
</dbReference>
<gene>
    <name evidence="3" type="ORF">S01H1_16105</name>
</gene>
<dbReference type="Gene3D" id="3.60.110.10">
    <property type="entry name" value="Carbon-nitrogen hydrolase"/>
    <property type="match status" value="1"/>
</dbReference>
<dbReference type="CDD" id="cd07197">
    <property type="entry name" value="nitrilase"/>
    <property type="match status" value="1"/>
</dbReference>
<feature type="non-terminal residue" evidence="3">
    <location>
        <position position="1"/>
    </location>
</feature>